<dbReference type="SUPFAM" id="SSF46894">
    <property type="entry name" value="C-terminal effector domain of the bipartite response regulators"/>
    <property type="match status" value="2"/>
</dbReference>
<dbReference type="SUPFAM" id="SSF52540">
    <property type="entry name" value="P-loop containing nucleoside triphosphate hydrolases"/>
    <property type="match status" value="1"/>
</dbReference>
<gene>
    <name evidence="8" type="ORF">FB559_6170</name>
</gene>
<dbReference type="Pfam" id="PF03704">
    <property type="entry name" value="BTAD"/>
    <property type="match status" value="1"/>
</dbReference>
<organism evidence="8 9">
    <name type="scientific">Actinoallomurus bryophytorum</name>
    <dbReference type="NCBI Taxonomy" id="1490222"/>
    <lineage>
        <taxon>Bacteria</taxon>
        <taxon>Bacillati</taxon>
        <taxon>Actinomycetota</taxon>
        <taxon>Actinomycetes</taxon>
        <taxon>Streptosporangiales</taxon>
        <taxon>Thermomonosporaceae</taxon>
        <taxon>Actinoallomurus</taxon>
    </lineage>
</organism>
<dbReference type="GO" id="GO:0003677">
    <property type="term" value="F:DNA binding"/>
    <property type="evidence" value="ECO:0007669"/>
    <property type="project" value="UniProtKB-UniRule"/>
</dbReference>
<dbReference type="GO" id="GO:0006355">
    <property type="term" value="P:regulation of DNA-templated transcription"/>
    <property type="evidence" value="ECO:0007669"/>
    <property type="project" value="InterPro"/>
</dbReference>
<dbReference type="InterPro" id="IPR005158">
    <property type="entry name" value="BTAD"/>
</dbReference>
<evidence type="ECO:0000256" key="3">
    <source>
        <dbReference type="ARBA" id="ARBA00023125"/>
    </source>
</evidence>
<dbReference type="SMART" id="SM01043">
    <property type="entry name" value="BTAD"/>
    <property type="match status" value="1"/>
</dbReference>
<evidence type="ECO:0000256" key="5">
    <source>
        <dbReference type="PROSITE-ProRule" id="PRU01091"/>
    </source>
</evidence>
<accession>A0A543CTN0</accession>
<dbReference type="CDD" id="cd00383">
    <property type="entry name" value="trans_reg_C"/>
    <property type="match status" value="1"/>
</dbReference>
<dbReference type="PANTHER" id="PTHR35807">
    <property type="entry name" value="TRANSCRIPTIONAL REGULATOR REDD-RELATED"/>
    <property type="match status" value="1"/>
</dbReference>
<keyword evidence="9" id="KW-1185">Reference proteome</keyword>
<keyword evidence="4" id="KW-0804">Transcription</keyword>
<evidence type="ECO:0000256" key="1">
    <source>
        <dbReference type="ARBA" id="ARBA00005820"/>
    </source>
</evidence>
<name>A0A543CTN0_9ACTN</name>
<reference evidence="8 9" key="1">
    <citation type="submission" date="2019-06" db="EMBL/GenBank/DDBJ databases">
        <title>Sequencing the genomes of 1000 actinobacteria strains.</title>
        <authorList>
            <person name="Klenk H.-P."/>
        </authorList>
    </citation>
    <scope>NUCLEOTIDE SEQUENCE [LARGE SCALE GENOMIC DNA]</scope>
    <source>
        <strain evidence="8 9">DSM 102200</strain>
    </source>
</reference>
<evidence type="ECO:0000259" key="7">
    <source>
        <dbReference type="PROSITE" id="PS51755"/>
    </source>
</evidence>
<proteinExistence type="inferred from homology"/>
<dbReference type="InterPro" id="IPR027417">
    <property type="entry name" value="P-loop_NTPase"/>
</dbReference>
<dbReference type="PROSITE" id="PS51755">
    <property type="entry name" value="OMPR_PHOB"/>
    <property type="match status" value="1"/>
</dbReference>
<dbReference type="SUPFAM" id="SSF48452">
    <property type="entry name" value="TPR-like"/>
    <property type="match status" value="1"/>
</dbReference>
<dbReference type="Pfam" id="PF00196">
    <property type="entry name" value="GerE"/>
    <property type="match status" value="1"/>
</dbReference>
<feature type="domain" description="OmpR/PhoB-type" evidence="7">
    <location>
        <begin position="1"/>
        <end position="98"/>
    </location>
</feature>
<evidence type="ECO:0000259" key="6">
    <source>
        <dbReference type="PROSITE" id="PS50043"/>
    </source>
</evidence>
<evidence type="ECO:0000313" key="8">
    <source>
        <dbReference type="EMBL" id="TQM00457.1"/>
    </source>
</evidence>
<evidence type="ECO:0000313" key="9">
    <source>
        <dbReference type="Proteomes" id="UP000316096"/>
    </source>
</evidence>
<dbReference type="SMART" id="SM00421">
    <property type="entry name" value="HTH_LUXR"/>
    <property type="match status" value="1"/>
</dbReference>
<feature type="DNA-binding region" description="OmpR/PhoB-type" evidence="5">
    <location>
        <begin position="1"/>
        <end position="98"/>
    </location>
</feature>
<keyword evidence="3 5" id="KW-0238">DNA-binding</keyword>
<evidence type="ECO:0000256" key="4">
    <source>
        <dbReference type="ARBA" id="ARBA00023163"/>
    </source>
</evidence>
<dbReference type="Gene3D" id="1.25.40.10">
    <property type="entry name" value="Tetratricopeptide repeat domain"/>
    <property type="match status" value="1"/>
</dbReference>
<dbReference type="PANTHER" id="PTHR35807:SF1">
    <property type="entry name" value="TRANSCRIPTIONAL REGULATOR REDD"/>
    <property type="match status" value="1"/>
</dbReference>
<dbReference type="GO" id="GO:0000160">
    <property type="term" value="P:phosphorelay signal transduction system"/>
    <property type="evidence" value="ECO:0007669"/>
    <property type="project" value="InterPro"/>
</dbReference>
<protein>
    <submittedName>
        <fullName evidence="8">DNA-binding SARP family transcriptional activator</fullName>
    </submittedName>
</protein>
<comment type="caution">
    <text evidence="8">The sequence shown here is derived from an EMBL/GenBank/DDBJ whole genome shotgun (WGS) entry which is preliminary data.</text>
</comment>
<feature type="domain" description="HTH luxR-type" evidence="6">
    <location>
        <begin position="1084"/>
        <end position="1153"/>
    </location>
</feature>
<comment type="similarity">
    <text evidence="1">Belongs to the AfsR/DnrI/RedD regulatory family.</text>
</comment>
<dbReference type="Gene3D" id="1.10.10.10">
    <property type="entry name" value="Winged helix-like DNA-binding domain superfamily/Winged helix DNA-binding domain"/>
    <property type="match status" value="2"/>
</dbReference>
<dbReference type="CDD" id="cd15831">
    <property type="entry name" value="BTAD"/>
    <property type="match status" value="1"/>
</dbReference>
<dbReference type="InterPro" id="IPR051677">
    <property type="entry name" value="AfsR-DnrI-RedD_regulator"/>
</dbReference>
<dbReference type="PROSITE" id="PS50043">
    <property type="entry name" value="HTH_LUXR_2"/>
    <property type="match status" value="1"/>
</dbReference>
<sequence length="1160" mass="125892">MEVGRLRVELLGPVRLTGGRRELQAGSAKQRLVLAVLALQADRVVSREALIDAVWGEEPPDAAEDGLYTYVSRLRRVLDPSRTGEILVTEGSGYRLRADAVEVDVEEFVRLGELGRRRGEAGDPDGALDALESALGLWRGEPLSDVQGSFVTAQRARMTELRLLAVERRAGALIQRGRQAEVITDLTPLVAEYPLREELNALLMLALHENGGSAEALEVFERVEMTLADQLGLGPGDRLHGMRQRVLDKLLQRPLAGRSAEKALLRERLADLRAGQGSVIWVEGGPRVGKSALLAAGMAGAEESGCRVFRLAAEDGGPNSPADLMRCFRGIEADPAEPVYVTIDRLVRDVRAMCDRRPILLVVDDFHHVDEGGLLAWRRLVKVAADRPLCLVAAGRPDENRRELRRLAETISNVGHAIELKPLGEAGVAELVTDVTGTAPGPELLEVLGCAAGNPGRLIDIIEALASASLLRIEEGRLVLARAYYEDTLSEVVRPWLRVLTQPCLRLVRAAALLGFEFDLDDLTALLGQALPALARPLSEAVENGVLRQLGRRMAFQHPMLCRAVELTSPESERPIRHREAARALEEAGAMPDRVAAQLLLAELPPDAWTIRWLLTHAEVLAIQAPKLAVGLVERVLAWRGLRSASRVDLTALLVRLVWRQGGRPVEEAAFVELATTDAELAAEMRLVTAYLQSDGGEPAVAQDTIRRALADPALHVRWRIRLECLRGQIEYAEHGRDFATKAVRAAEEAGDVLGVAYARHRLWQLQWQLGDHDGALAHVEAGIEAVSGQRDAIEVELGLWGDKVFSLQQLDRLEEAERALATARALAIRRGVAGGIAPLAAVHWYWLGRWDDAIADLEYTMYDGWYCLRRSGVFRLVQGLRAVIAAHRDDSVGLEAALKTTWSSGEEATRTATFDFLLVGAAMAAEQDGRPLDALAILEPLLSGPATGGVAAHQWLPRMARLAVEVGDLPLARRIVAACEAEAAKEWSPARAGVTLRWCAGLAESDPEPVLAAAERFAALGRRIEQAMALEDAAGIFARSSMIQAAALHGHQAMELYAELGALWDLRRTETLLAGHGIVRAGGRRAPSHLSPTEYKVAELVAAGWANGEIGMALSLPRAAVQEHILNVVAKTGARSRLSVTPQLVESLRGSAGTGRPRG</sequence>
<dbReference type="InterPro" id="IPR011990">
    <property type="entry name" value="TPR-like_helical_dom_sf"/>
</dbReference>
<dbReference type="SMART" id="SM00862">
    <property type="entry name" value="Trans_reg_C"/>
    <property type="match status" value="1"/>
</dbReference>
<evidence type="ECO:0000256" key="2">
    <source>
        <dbReference type="ARBA" id="ARBA00023015"/>
    </source>
</evidence>
<dbReference type="Pfam" id="PF00486">
    <property type="entry name" value="Trans_reg_C"/>
    <property type="match status" value="1"/>
</dbReference>
<dbReference type="InterPro" id="IPR036388">
    <property type="entry name" value="WH-like_DNA-bd_sf"/>
</dbReference>
<keyword evidence="2" id="KW-0805">Transcription regulation</keyword>
<dbReference type="InterPro" id="IPR000792">
    <property type="entry name" value="Tscrpt_reg_LuxR_C"/>
</dbReference>
<dbReference type="RefSeq" id="WP_246122610.1">
    <property type="nucleotide sequence ID" value="NZ_VFOZ01000001.1"/>
</dbReference>
<dbReference type="EMBL" id="VFOZ01000001">
    <property type="protein sequence ID" value="TQM00457.1"/>
    <property type="molecule type" value="Genomic_DNA"/>
</dbReference>
<dbReference type="InterPro" id="IPR016032">
    <property type="entry name" value="Sig_transdc_resp-reg_C-effctor"/>
</dbReference>
<dbReference type="Proteomes" id="UP000316096">
    <property type="component" value="Unassembled WGS sequence"/>
</dbReference>
<dbReference type="AlphaFoldDB" id="A0A543CTN0"/>
<dbReference type="InterPro" id="IPR001867">
    <property type="entry name" value="OmpR/PhoB-type_DNA-bd"/>
</dbReference>